<evidence type="ECO:0000259" key="11">
    <source>
        <dbReference type="PROSITE" id="PS50011"/>
    </source>
</evidence>
<dbReference type="PROSITE" id="PS50011">
    <property type="entry name" value="PROTEIN_KINASE_DOM"/>
    <property type="match status" value="1"/>
</dbReference>
<feature type="compositionally biased region" description="Basic and acidic residues" evidence="10">
    <location>
        <begin position="119"/>
        <end position="146"/>
    </location>
</feature>
<feature type="compositionally biased region" description="Low complexity" evidence="10">
    <location>
        <begin position="49"/>
        <end position="58"/>
    </location>
</feature>
<evidence type="ECO:0000256" key="10">
    <source>
        <dbReference type="SAM" id="MobiDB-lite"/>
    </source>
</evidence>
<evidence type="ECO:0000256" key="6">
    <source>
        <dbReference type="ARBA" id="ARBA00022840"/>
    </source>
</evidence>
<organism evidence="12">
    <name type="scientific">Salix viminalis</name>
    <name type="common">Common osier</name>
    <name type="synonym">Basket willow</name>
    <dbReference type="NCBI Taxonomy" id="40686"/>
    <lineage>
        <taxon>Eukaryota</taxon>
        <taxon>Viridiplantae</taxon>
        <taxon>Streptophyta</taxon>
        <taxon>Embryophyta</taxon>
        <taxon>Tracheophyta</taxon>
        <taxon>Spermatophyta</taxon>
        <taxon>Magnoliopsida</taxon>
        <taxon>eudicotyledons</taxon>
        <taxon>Gunneridae</taxon>
        <taxon>Pentapetalae</taxon>
        <taxon>rosids</taxon>
        <taxon>fabids</taxon>
        <taxon>Malpighiales</taxon>
        <taxon>Salicaceae</taxon>
        <taxon>Saliceae</taxon>
        <taxon>Salix</taxon>
    </lineage>
</organism>
<accession>A0A6N2N7H2</accession>
<comment type="catalytic activity">
    <reaction evidence="8">
        <text>L-seryl-[protein] + ATP = O-phospho-L-seryl-[protein] + ADP + H(+)</text>
        <dbReference type="Rhea" id="RHEA:17989"/>
        <dbReference type="Rhea" id="RHEA-COMP:9863"/>
        <dbReference type="Rhea" id="RHEA-COMP:11604"/>
        <dbReference type="ChEBI" id="CHEBI:15378"/>
        <dbReference type="ChEBI" id="CHEBI:29999"/>
        <dbReference type="ChEBI" id="CHEBI:30616"/>
        <dbReference type="ChEBI" id="CHEBI:83421"/>
        <dbReference type="ChEBI" id="CHEBI:456216"/>
        <dbReference type="EC" id="2.7.11.25"/>
    </reaction>
</comment>
<dbReference type="GO" id="GO:0004709">
    <property type="term" value="F:MAP kinase kinase kinase activity"/>
    <property type="evidence" value="ECO:0007669"/>
    <property type="project" value="UniProtKB-EC"/>
</dbReference>
<dbReference type="SMART" id="SM00220">
    <property type="entry name" value="S_TKc"/>
    <property type="match status" value="1"/>
</dbReference>
<name>A0A6N2N7H2_SALVM</name>
<keyword evidence="6 9" id="KW-0067">ATP-binding</keyword>
<feature type="compositionally biased region" description="Low complexity" evidence="10">
    <location>
        <begin position="8"/>
        <end position="31"/>
    </location>
</feature>
<dbReference type="FunFam" id="1.10.510.10:FF:000357">
    <property type="entry name" value="Mitogen-activated protein kinase kinase kinase 5"/>
    <property type="match status" value="1"/>
</dbReference>
<proteinExistence type="inferred from homology"/>
<evidence type="ECO:0000256" key="7">
    <source>
        <dbReference type="ARBA" id="ARBA00047559"/>
    </source>
</evidence>
<evidence type="ECO:0000256" key="5">
    <source>
        <dbReference type="ARBA" id="ARBA00022777"/>
    </source>
</evidence>
<keyword evidence="5" id="KW-0418">Kinase</keyword>
<evidence type="ECO:0000256" key="9">
    <source>
        <dbReference type="PROSITE-ProRule" id="PRU10141"/>
    </source>
</evidence>
<dbReference type="InterPro" id="IPR000719">
    <property type="entry name" value="Prot_kinase_dom"/>
</dbReference>
<evidence type="ECO:0000256" key="3">
    <source>
        <dbReference type="ARBA" id="ARBA00022679"/>
    </source>
</evidence>
<feature type="binding site" evidence="9">
    <location>
        <position position="371"/>
    </location>
    <ligand>
        <name>ATP</name>
        <dbReference type="ChEBI" id="CHEBI:30616"/>
    </ligand>
</feature>
<dbReference type="PANTHER" id="PTHR48016:SF5">
    <property type="entry name" value="MITOGEN-ACTIVATED PROTEIN KINASE KINASE KINASE 5"/>
    <property type="match status" value="1"/>
</dbReference>
<keyword evidence="4 9" id="KW-0547">Nucleotide-binding</keyword>
<evidence type="ECO:0000256" key="4">
    <source>
        <dbReference type="ARBA" id="ARBA00022741"/>
    </source>
</evidence>
<dbReference type="Pfam" id="PF00069">
    <property type="entry name" value="Pkinase"/>
    <property type="match status" value="1"/>
</dbReference>
<dbReference type="InterPro" id="IPR050538">
    <property type="entry name" value="MAP_kinase_kinase_kinase"/>
</dbReference>
<evidence type="ECO:0000256" key="2">
    <source>
        <dbReference type="ARBA" id="ARBA00012406"/>
    </source>
</evidence>
<dbReference type="EMBL" id="CAADRP010002174">
    <property type="protein sequence ID" value="VFU62911.1"/>
    <property type="molecule type" value="Genomic_DNA"/>
</dbReference>
<dbReference type="EC" id="2.7.11.25" evidence="2"/>
<evidence type="ECO:0000313" key="12">
    <source>
        <dbReference type="EMBL" id="VFU62911.1"/>
    </source>
</evidence>
<comment type="catalytic activity">
    <reaction evidence="7">
        <text>L-threonyl-[protein] + ATP = O-phospho-L-threonyl-[protein] + ADP + H(+)</text>
        <dbReference type="Rhea" id="RHEA:46608"/>
        <dbReference type="Rhea" id="RHEA-COMP:11060"/>
        <dbReference type="Rhea" id="RHEA-COMP:11605"/>
        <dbReference type="ChEBI" id="CHEBI:15378"/>
        <dbReference type="ChEBI" id="CHEBI:30013"/>
        <dbReference type="ChEBI" id="CHEBI:30616"/>
        <dbReference type="ChEBI" id="CHEBI:61977"/>
        <dbReference type="ChEBI" id="CHEBI:456216"/>
        <dbReference type="EC" id="2.7.11.25"/>
    </reaction>
</comment>
<sequence>MRWLHNISFSSSTSSSLSPHKRSSSSFSSSSMDTEETFPSIRRGHGSRISRNNNRSLRVGGDERPKLIRQRKLRHLTDQDLAGQQKQVAPPDHHVDSGSTSASVAVPLPLPLPVPSGDGDLRLPSPRDRHRDGFRGRERDRGDRAGEGLSSSNSPLSSTFAGRNMKKMVELLHTRSPRMVRPDFSTAQSSRDNFGINIPTRSAPASPVLSPPRTSNTADMLLYYRMIAKANQVWSAPEMATLDIPGLPPPAFMDINAFSTDNSPLQSPPNASPRRNARSPTGPPSPLIAKLPIESSAAWRESNANFEVHPLPLPPGAAVPSPSVPVPLALPKLESMPMKSHWQKGKLIGRGTFGSVYVASNRETGALCAMKEVEMFPDDPKSAESIKQLEQEIKVLSQLKHPNIVQYYGSEILDDKFYIYLEYVHPGSINKYVREHCGAITESVVRNFSRHIVSGLAFLHSMKTIHRDIKGANLLVDASGVVKLADFGMAKLLTGQAADLSLKGSPYWMAPELMQAVMHTGSSSDLALAVDIWSLGCTIIEMFTGKPPWSEYEGAAAMFKVMRDSPSIPEVLSPEGKDFLHCCFQRNPAERPSATMLLEHRWLKNSQQLDVSSTIQSINVIKLTDISQNLRASEVKFDHLPGLPKSTKGKRTADSKTVQRLHYETSNLTGKMASHHSPSSVPEVLPTLAPLQFDWSMHHIRSYSQDPVYANVVLKLTMASDNTVLEEPLLVLSID</sequence>
<dbReference type="GO" id="GO:0005737">
    <property type="term" value="C:cytoplasm"/>
    <property type="evidence" value="ECO:0007669"/>
    <property type="project" value="TreeGrafter"/>
</dbReference>
<feature type="compositionally biased region" description="Low complexity" evidence="10">
    <location>
        <begin position="147"/>
        <end position="158"/>
    </location>
</feature>
<feature type="domain" description="Protein kinase" evidence="11">
    <location>
        <begin position="342"/>
        <end position="603"/>
    </location>
</feature>
<dbReference type="GO" id="GO:0005524">
    <property type="term" value="F:ATP binding"/>
    <property type="evidence" value="ECO:0007669"/>
    <property type="project" value="UniProtKB-UniRule"/>
</dbReference>
<keyword evidence="3" id="KW-0808">Transferase</keyword>
<comment type="similarity">
    <text evidence="1">Belongs to the protein kinase superfamily. STE Ser/Thr protein kinase family. MAP kinase kinase kinase subfamily.</text>
</comment>
<feature type="region of interest" description="Disordered" evidence="10">
    <location>
        <begin position="1"/>
        <end position="160"/>
    </location>
</feature>
<dbReference type="AlphaFoldDB" id="A0A6N2N7H2"/>
<dbReference type="PANTHER" id="PTHR48016">
    <property type="entry name" value="MAP KINASE KINASE KINASE SSK2-RELATED-RELATED"/>
    <property type="match status" value="1"/>
</dbReference>
<dbReference type="InterPro" id="IPR017441">
    <property type="entry name" value="Protein_kinase_ATP_BS"/>
</dbReference>
<reference evidence="12" key="1">
    <citation type="submission" date="2019-03" db="EMBL/GenBank/DDBJ databases">
        <authorList>
            <person name="Mank J."/>
            <person name="Almeida P."/>
        </authorList>
    </citation>
    <scope>NUCLEOTIDE SEQUENCE</scope>
    <source>
        <strain evidence="12">78183</strain>
    </source>
</reference>
<evidence type="ECO:0000256" key="8">
    <source>
        <dbReference type="ARBA" id="ARBA00048329"/>
    </source>
</evidence>
<dbReference type="SUPFAM" id="SSF56112">
    <property type="entry name" value="Protein kinase-like (PK-like)"/>
    <property type="match status" value="1"/>
</dbReference>
<feature type="region of interest" description="Disordered" evidence="10">
    <location>
        <begin position="255"/>
        <end position="289"/>
    </location>
</feature>
<gene>
    <name evidence="12" type="ORF">SVIM_LOCUS476721</name>
</gene>
<dbReference type="InterPro" id="IPR011009">
    <property type="entry name" value="Kinase-like_dom_sf"/>
</dbReference>
<dbReference type="Gene3D" id="1.10.510.10">
    <property type="entry name" value="Transferase(Phosphotransferase) domain 1"/>
    <property type="match status" value="1"/>
</dbReference>
<dbReference type="PROSITE" id="PS00107">
    <property type="entry name" value="PROTEIN_KINASE_ATP"/>
    <property type="match status" value="1"/>
</dbReference>
<evidence type="ECO:0000256" key="1">
    <source>
        <dbReference type="ARBA" id="ARBA00006529"/>
    </source>
</evidence>
<protein>
    <recommendedName>
        <fullName evidence="2">mitogen-activated protein kinase kinase kinase</fullName>
        <ecNumber evidence="2">2.7.11.25</ecNumber>
    </recommendedName>
</protein>